<organism evidence="2 3">
    <name type="scientific">Couchioplanes caeruleus subsp. caeruleus</name>
    <dbReference type="NCBI Taxonomy" id="56427"/>
    <lineage>
        <taxon>Bacteria</taxon>
        <taxon>Bacillati</taxon>
        <taxon>Actinomycetota</taxon>
        <taxon>Actinomycetes</taxon>
        <taxon>Micromonosporales</taxon>
        <taxon>Micromonosporaceae</taxon>
        <taxon>Couchioplanes</taxon>
    </lineage>
</organism>
<dbReference type="Gene3D" id="3.40.50.1820">
    <property type="entry name" value="alpha/beta hydrolase"/>
    <property type="match status" value="1"/>
</dbReference>
<evidence type="ECO:0000313" key="3">
    <source>
        <dbReference type="Proteomes" id="UP000182486"/>
    </source>
</evidence>
<dbReference type="SUPFAM" id="SSF53474">
    <property type="entry name" value="alpha/beta-Hydrolases"/>
    <property type="match status" value="1"/>
</dbReference>
<dbReference type="InterPro" id="IPR029058">
    <property type="entry name" value="AB_hydrolase_fold"/>
</dbReference>
<dbReference type="PANTHER" id="PTHR43798">
    <property type="entry name" value="MONOACYLGLYCEROL LIPASE"/>
    <property type="match status" value="1"/>
</dbReference>
<dbReference type="RefSeq" id="WP_071802762.1">
    <property type="nucleotide sequence ID" value="NZ_MEIA01000005.1"/>
</dbReference>
<feature type="domain" description="AB hydrolase-1" evidence="1">
    <location>
        <begin position="73"/>
        <end position="259"/>
    </location>
</feature>
<comment type="caution">
    <text evidence="2">The sequence shown here is derived from an EMBL/GenBank/DDBJ whole genome shotgun (WGS) entry which is preliminary data.</text>
</comment>
<dbReference type="GO" id="GO:0016020">
    <property type="term" value="C:membrane"/>
    <property type="evidence" value="ECO:0007669"/>
    <property type="project" value="TreeGrafter"/>
</dbReference>
<name>A0A1K0GXB8_9ACTN</name>
<sequence>MAVSSLSSRLNAVSYVAPRLAGRRAFKLFIEPLRRAEIRPAQQQVMNAATVSDLDHDGVAVKTYRWGDGPRPVLLVHGFQSRAASWAGLVPALHEAGLPVLAYDAPGHGDSGGVSATIVDQAAIIARLQEKYGPFRAIVGHSFGVLCAYHAIRSGVRPERLVAISGISSFAYLADAFCTQMALRPAISRELRRRTEIYFRPQTDIWERFSPTYRPEQIAIPTMVLHDEDDKEVPVLHGRRIAEAYPASADLVLTQGLGHRRILGDPGVIETVSRFLTKTDE</sequence>
<dbReference type="AlphaFoldDB" id="A0A1K0GXB8"/>
<dbReference type="GO" id="GO:0003824">
    <property type="term" value="F:catalytic activity"/>
    <property type="evidence" value="ECO:0007669"/>
    <property type="project" value="UniProtKB-ARBA"/>
</dbReference>
<dbReference type="InterPro" id="IPR000073">
    <property type="entry name" value="AB_hydrolase_1"/>
</dbReference>
<proteinExistence type="predicted"/>
<dbReference type="Proteomes" id="UP000182486">
    <property type="component" value="Unassembled WGS sequence"/>
</dbReference>
<evidence type="ECO:0000259" key="1">
    <source>
        <dbReference type="Pfam" id="PF12697"/>
    </source>
</evidence>
<dbReference type="InterPro" id="IPR050266">
    <property type="entry name" value="AB_hydrolase_sf"/>
</dbReference>
<keyword evidence="3" id="KW-1185">Reference proteome</keyword>
<reference evidence="2 3" key="1">
    <citation type="submission" date="2016-09" db="EMBL/GenBank/DDBJ databases">
        <title>Couchioplanes caeruleus draft genome sequence.</title>
        <authorList>
            <person name="Sheehan J."/>
            <person name="Caffrey P."/>
        </authorList>
    </citation>
    <scope>NUCLEOTIDE SEQUENCE [LARGE SCALE GENOMIC DNA]</scope>
    <source>
        <strain evidence="2 3">DSM 43634</strain>
    </source>
</reference>
<dbReference type="EMBL" id="MEIA01000005">
    <property type="protein sequence ID" value="OJF16060.1"/>
    <property type="molecule type" value="Genomic_DNA"/>
</dbReference>
<dbReference type="Pfam" id="PF12697">
    <property type="entry name" value="Abhydrolase_6"/>
    <property type="match status" value="1"/>
</dbReference>
<accession>A0A1K0GXB8</accession>
<protein>
    <submittedName>
        <fullName evidence="2">Haloalkane dehalogenase</fullName>
    </submittedName>
</protein>
<dbReference type="PANTHER" id="PTHR43798:SF33">
    <property type="entry name" value="HYDROLASE, PUTATIVE (AFU_ORTHOLOGUE AFUA_2G14860)-RELATED"/>
    <property type="match status" value="1"/>
</dbReference>
<evidence type="ECO:0000313" key="2">
    <source>
        <dbReference type="EMBL" id="OJF16060.1"/>
    </source>
</evidence>
<gene>
    <name evidence="2" type="ORF">BG844_00855</name>
</gene>